<dbReference type="PROSITE" id="PS51330">
    <property type="entry name" value="DHFR_2"/>
    <property type="match status" value="1"/>
</dbReference>
<dbReference type="InterPro" id="IPR001796">
    <property type="entry name" value="DHFR_dom"/>
</dbReference>
<evidence type="ECO:0000313" key="11">
    <source>
        <dbReference type="EMBL" id="SMF93844.1"/>
    </source>
</evidence>
<evidence type="ECO:0000256" key="8">
    <source>
        <dbReference type="PIRNR" id="PIRNR000194"/>
    </source>
</evidence>
<keyword evidence="4 8" id="KW-0554">One-carbon metabolism</keyword>
<dbReference type="PIRSF" id="PIRSF000194">
    <property type="entry name" value="DHFR"/>
    <property type="match status" value="1"/>
</dbReference>
<feature type="domain" description="DHFR" evidence="10">
    <location>
        <begin position="2"/>
        <end position="162"/>
    </location>
</feature>
<dbReference type="Pfam" id="PF00186">
    <property type="entry name" value="DHFR_1"/>
    <property type="match status" value="1"/>
</dbReference>
<keyword evidence="12" id="KW-1185">Reference proteome</keyword>
<accession>A0A1Y6D0B5</accession>
<dbReference type="GO" id="GO:0046654">
    <property type="term" value="P:tetrahydrofolate biosynthetic process"/>
    <property type="evidence" value="ECO:0007669"/>
    <property type="project" value="UniProtKB-UniPathway"/>
</dbReference>
<protein>
    <recommendedName>
        <fullName evidence="3 8">Dihydrofolate reductase</fullName>
        <ecNumber evidence="3 8">1.5.1.3</ecNumber>
    </recommendedName>
</protein>
<evidence type="ECO:0000256" key="2">
    <source>
        <dbReference type="ARBA" id="ARBA00009539"/>
    </source>
</evidence>
<comment type="similarity">
    <text evidence="2 8 9">Belongs to the dihydrofolate reductase family.</text>
</comment>
<dbReference type="GO" id="GO:0005829">
    <property type="term" value="C:cytosol"/>
    <property type="evidence" value="ECO:0007669"/>
    <property type="project" value="TreeGrafter"/>
</dbReference>
<dbReference type="GO" id="GO:0004146">
    <property type="term" value="F:dihydrofolate reductase activity"/>
    <property type="evidence" value="ECO:0007669"/>
    <property type="project" value="UniProtKB-EC"/>
</dbReference>
<keyword evidence="6 8" id="KW-0560">Oxidoreductase</keyword>
<reference evidence="11 12" key="1">
    <citation type="submission" date="2016-12" db="EMBL/GenBank/DDBJ databases">
        <authorList>
            <person name="Song W.-J."/>
            <person name="Kurnit D.M."/>
        </authorList>
    </citation>
    <scope>NUCLEOTIDE SEQUENCE [LARGE SCALE GENOMIC DNA]</scope>
    <source>
        <strain evidence="11 12">175</strain>
    </source>
</reference>
<dbReference type="AlphaFoldDB" id="A0A1Y6D0B5"/>
<dbReference type="GO" id="GO:0006730">
    <property type="term" value="P:one-carbon metabolic process"/>
    <property type="evidence" value="ECO:0007669"/>
    <property type="project" value="UniProtKB-KW"/>
</dbReference>
<evidence type="ECO:0000313" key="12">
    <source>
        <dbReference type="Proteomes" id="UP000192923"/>
    </source>
</evidence>
<evidence type="ECO:0000256" key="9">
    <source>
        <dbReference type="RuleBase" id="RU004474"/>
    </source>
</evidence>
<comment type="function">
    <text evidence="7 8">Key enzyme in folate metabolism. Catalyzes an essential reaction for de novo glycine and purine synthesis, and for DNA precursor synthesis.</text>
</comment>
<dbReference type="GO" id="GO:0046655">
    <property type="term" value="P:folic acid metabolic process"/>
    <property type="evidence" value="ECO:0007669"/>
    <property type="project" value="TreeGrafter"/>
</dbReference>
<evidence type="ECO:0000259" key="10">
    <source>
        <dbReference type="PROSITE" id="PS51330"/>
    </source>
</evidence>
<dbReference type="EMBL" id="FXAM01000001">
    <property type="protein sequence ID" value="SMF93844.1"/>
    <property type="molecule type" value="Genomic_DNA"/>
</dbReference>
<comment type="pathway">
    <text evidence="1 8">Cofactor biosynthesis; tetrahydrofolate biosynthesis; 5,6,7,8-tetrahydrofolate from 7,8-dihydrofolate: step 1/1.</text>
</comment>
<dbReference type="FunFam" id="3.40.430.10:FF:000001">
    <property type="entry name" value="Dihydrofolate reductase"/>
    <property type="match status" value="1"/>
</dbReference>
<dbReference type="GO" id="GO:0046452">
    <property type="term" value="P:dihydrofolate metabolic process"/>
    <property type="evidence" value="ECO:0007669"/>
    <property type="project" value="TreeGrafter"/>
</dbReference>
<comment type="catalytic activity">
    <reaction evidence="8">
        <text>(6S)-5,6,7,8-tetrahydrofolate + NADP(+) = 7,8-dihydrofolate + NADPH + H(+)</text>
        <dbReference type="Rhea" id="RHEA:15009"/>
        <dbReference type="ChEBI" id="CHEBI:15378"/>
        <dbReference type="ChEBI" id="CHEBI:57451"/>
        <dbReference type="ChEBI" id="CHEBI:57453"/>
        <dbReference type="ChEBI" id="CHEBI:57783"/>
        <dbReference type="ChEBI" id="CHEBI:58349"/>
        <dbReference type="EC" id="1.5.1.3"/>
    </reaction>
</comment>
<dbReference type="PROSITE" id="PS00075">
    <property type="entry name" value="DHFR_1"/>
    <property type="match status" value="1"/>
</dbReference>
<dbReference type="OrthoDB" id="9804315at2"/>
<evidence type="ECO:0000256" key="7">
    <source>
        <dbReference type="ARBA" id="ARBA00025067"/>
    </source>
</evidence>
<dbReference type="InterPro" id="IPR012259">
    <property type="entry name" value="DHFR"/>
</dbReference>
<dbReference type="UniPathway" id="UPA00077">
    <property type="reaction ID" value="UER00158"/>
</dbReference>
<dbReference type="InterPro" id="IPR024072">
    <property type="entry name" value="DHFR-like_dom_sf"/>
</dbReference>
<dbReference type="PANTHER" id="PTHR48069">
    <property type="entry name" value="DIHYDROFOLATE REDUCTASE"/>
    <property type="match status" value="1"/>
</dbReference>
<gene>
    <name evidence="11" type="ORF">SAMN02949497_1136</name>
</gene>
<dbReference type="InterPro" id="IPR017925">
    <property type="entry name" value="DHFR_CS"/>
</dbReference>
<proteinExistence type="inferred from homology"/>
<dbReference type="Proteomes" id="UP000192923">
    <property type="component" value="Unassembled WGS sequence"/>
</dbReference>
<organism evidence="11 12">
    <name type="scientific">Methylomagnum ishizawai</name>
    <dbReference type="NCBI Taxonomy" id="1760988"/>
    <lineage>
        <taxon>Bacteria</taxon>
        <taxon>Pseudomonadati</taxon>
        <taxon>Pseudomonadota</taxon>
        <taxon>Gammaproteobacteria</taxon>
        <taxon>Methylococcales</taxon>
        <taxon>Methylococcaceae</taxon>
        <taxon>Methylomagnum</taxon>
    </lineage>
</organism>
<dbReference type="PANTHER" id="PTHR48069:SF3">
    <property type="entry name" value="DIHYDROFOLATE REDUCTASE"/>
    <property type="match status" value="1"/>
</dbReference>
<dbReference type="STRING" id="1760988.SAMN02949497_1136"/>
<keyword evidence="5 8" id="KW-0521">NADP</keyword>
<evidence type="ECO:0000256" key="4">
    <source>
        <dbReference type="ARBA" id="ARBA00022563"/>
    </source>
</evidence>
<evidence type="ECO:0000256" key="6">
    <source>
        <dbReference type="ARBA" id="ARBA00023002"/>
    </source>
</evidence>
<dbReference type="PRINTS" id="PR00070">
    <property type="entry name" value="DHFR"/>
</dbReference>
<dbReference type="GO" id="GO:0070401">
    <property type="term" value="F:NADP+ binding"/>
    <property type="evidence" value="ECO:0007669"/>
    <property type="project" value="UniProtKB-ARBA"/>
</dbReference>
<dbReference type="RefSeq" id="WP_085210724.1">
    <property type="nucleotide sequence ID" value="NZ_FXAM01000001.1"/>
</dbReference>
<evidence type="ECO:0000256" key="5">
    <source>
        <dbReference type="ARBA" id="ARBA00022857"/>
    </source>
</evidence>
<dbReference type="SUPFAM" id="SSF53597">
    <property type="entry name" value="Dihydrofolate reductase-like"/>
    <property type="match status" value="1"/>
</dbReference>
<name>A0A1Y6D0B5_9GAMM</name>
<sequence>MKISLIVAMGANRVIGVDKRMPWHLSADLKRFRQITLGKPILMGRKTHESIGRPLPGRTNLVLTANPAYTAAGCVVVHSLEAALRAAEQAGADELMVIGGAALYRECLPRADRLYLTLIQREFAGDTFFPEFDPGPWRETAREDIERDPDSGLGYSFVTLERAD</sequence>
<dbReference type="Gene3D" id="3.40.430.10">
    <property type="entry name" value="Dihydrofolate Reductase, subunit A"/>
    <property type="match status" value="1"/>
</dbReference>
<dbReference type="CDD" id="cd00209">
    <property type="entry name" value="DHFR"/>
    <property type="match status" value="1"/>
</dbReference>
<dbReference type="EC" id="1.5.1.3" evidence="3 8"/>
<evidence type="ECO:0000256" key="1">
    <source>
        <dbReference type="ARBA" id="ARBA00004903"/>
    </source>
</evidence>
<evidence type="ECO:0000256" key="3">
    <source>
        <dbReference type="ARBA" id="ARBA00012856"/>
    </source>
</evidence>